<reference evidence="1" key="1">
    <citation type="submission" date="2017-08" db="EMBL/GenBank/DDBJ databases">
        <title>Complete Genome Sequence of Francisella noatunensis subsp. orientalis strain FNO190.</title>
        <authorList>
            <person name="Pereira F.L."/>
            <person name="Goncalves L.A."/>
            <person name="Guilherme T.C."/>
            <person name="Soares S.C."/>
            <person name="Dorella F.A."/>
            <person name="Carvalho A.F."/>
            <person name="Leibowitz M.P."/>
            <person name="Leal C.A.G."/>
            <person name="Azevedo V.A.C."/>
            <person name="Figueiredo H.C.P."/>
        </authorList>
    </citation>
    <scope>NUCLEOTIDE SEQUENCE</scope>
    <source>
        <strain evidence="1">FNO190</strain>
    </source>
</reference>
<sequence>MKIKYTLSIIGTVISFIPHPTVRGVGLGIKGTT</sequence>
<dbReference type="EMBL" id="CP011923">
    <property type="protein sequence ID" value="AKN88793.1"/>
    <property type="molecule type" value="Genomic_DNA"/>
</dbReference>
<keyword evidence="2" id="KW-1185">Reference proteome</keyword>
<gene>
    <name evidence="1" type="ORF">FNO190_1090</name>
</gene>
<protein>
    <submittedName>
        <fullName evidence="1">Uncharacterized protein</fullName>
    </submittedName>
</protein>
<evidence type="ECO:0000313" key="1">
    <source>
        <dbReference type="EMBL" id="AKN88793.1"/>
    </source>
</evidence>
<dbReference type="Proteomes" id="UP000035930">
    <property type="component" value="Chromosome"/>
</dbReference>
<accession>A0ABM5U6P4</accession>
<proteinExistence type="predicted"/>
<organism evidence="1 2">
    <name type="scientific">Francisella orientalis</name>
    <dbReference type="NCBI Taxonomy" id="299583"/>
    <lineage>
        <taxon>Bacteria</taxon>
        <taxon>Pseudomonadati</taxon>
        <taxon>Pseudomonadota</taxon>
        <taxon>Gammaproteobacteria</taxon>
        <taxon>Thiotrichales</taxon>
        <taxon>Francisellaceae</taxon>
        <taxon>Francisella</taxon>
    </lineage>
</organism>
<name>A0ABM5U6P4_9GAMM</name>
<evidence type="ECO:0000313" key="2">
    <source>
        <dbReference type="Proteomes" id="UP000035930"/>
    </source>
</evidence>